<feature type="region of interest" description="Disordered" evidence="1">
    <location>
        <begin position="1"/>
        <end position="32"/>
    </location>
</feature>
<protein>
    <submittedName>
        <fullName evidence="2">Uncharacterized protein</fullName>
    </submittedName>
</protein>
<organism evidence="2 3">
    <name type="scientific">Aaosphaeria arxii CBS 175.79</name>
    <dbReference type="NCBI Taxonomy" id="1450172"/>
    <lineage>
        <taxon>Eukaryota</taxon>
        <taxon>Fungi</taxon>
        <taxon>Dikarya</taxon>
        <taxon>Ascomycota</taxon>
        <taxon>Pezizomycotina</taxon>
        <taxon>Dothideomycetes</taxon>
        <taxon>Pleosporomycetidae</taxon>
        <taxon>Pleosporales</taxon>
        <taxon>Pleosporales incertae sedis</taxon>
        <taxon>Aaosphaeria</taxon>
    </lineage>
</organism>
<evidence type="ECO:0000313" key="3">
    <source>
        <dbReference type="Proteomes" id="UP000799778"/>
    </source>
</evidence>
<proteinExistence type="predicted"/>
<reference evidence="2" key="1">
    <citation type="journal article" date="2020" name="Stud. Mycol.">
        <title>101 Dothideomycetes genomes: a test case for predicting lifestyles and emergence of pathogens.</title>
        <authorList>
            <person name="Haridas S."/>
            <person name="Albert R."/>
            <person name="Binder M."/>
            <person name="Bloem J."/>
            <person name="Labutti K."/>
            <person name="Salamov A."/>
            <person name="Andreopoulos B."/>
            <person name="Baker S."/>
            <person name="Barry K."/>
            <person name="Bills G."/>
            <person name="Bluhm B."/>
            <person name="Cannon C."/>
            <person name="Castanera R."/>
            <person name="Culley D."/>
            <person name="Daum C."/>
            <person name="Ezra D."/>
            <person name="Gonzalez J."/>
            <person name="Henrissat B."/>
            <person name="Kuo A."/>
            <person name="Liang C."/>
            <person name="Lipzen A."/>
            <person name="Lutzoni F."/>
            <person name="Magnuson J."/>
            <person name="Mondo S."/>
            <person name="Nolan M."/>
            <person name="Ohm R."/>
            <person name="Pangilinan J."/>
            <person name="Park H.-J."/>
            <person name="Ramirez L."/>
            <person name="Alfaro M."/>
            <person name="Sun H."/>
            <person name="Tritt A."/>
            <person name="Yoshinaga Y."/>
            <person name="Zwiers L.-H."/>
            <person name="Turgeon B."/>
            <person name="Goodwin S."/>
            <person name="Spatafora J."/>
            <person name="Crous P."/>
            <person name="Grigoriev I."/>
        </authorList>
    </citation>
    <scope>NUCLEOTIDE SEQUENCE</scope>
    <source>
        <strain evidence="2">CBS 175.79</strain>
    </source>
</reference>
<feature type="compositionally biased region" description="Polar residues" evidence="1">
    <location>
        <begin position="17"/>
        <end position="32"/>
    </location>
</feature>
<name>A0A6A5XG33_9PLEO</name>
<dbReference type="RefSeq" id="XP_033380381.1">
    <property type="nucleotide sequence ID" value="XM_033528841.1"/>
</dbReference>
<dbReference type="Proteomes" id="UP000799778">
    <property type="component" value="Unassembled WGS sequence"/>
</dbReference>
<dbReference type="EMBL" id="ML978073">
    <property type="protein sequence ID" value="KAF2012042.1"/>
    <property type="molecule type" value="Genomic_DNA"/>
</dbReference>
<evidence type="ECO:0000313" key="2">
    <source>
        <dbReference type="EMBL" id="KAF2012042.1"/>
    </source>
</evidence>
<accession>A0A6A5XG33</accession>
<dbReference type="AlphaFoldDB" id="A0A6A5XG33"/>
<sequence length="53" mass="5811">MTSTPSSQTFPIDDFATTPTPTTIPNESPVTSTPSAQFYIQLYLIFPNAYPGR</sequence>
<evidence type="ECO:0000256" key="1">
    <source>
        <dbReference type="SAM" id="MobiDB-lite"/>
    </source>
</evidence>
<keyword evidence="3" id="KW-1185">Reference proteome</keyword>
<feature type="compositionally biased region" description="Polar residues" evidence="1">
    <location>
        <begin position="1"/>
        <end position="10"/>
    </location>
</feature>
<dbReference type="GeneID" id="54286238"/>
<gene>
    <name evidence="2" type="ORF">BU24DRAFT_425862</name>
</gene>